<protein>
    <submittedName>
        <fullName evidence="2">Molybdopterin-dependent oxidoreductase</fullName>
    </submittedName>
</protein>
<sequence length="223" mass="24877">MALPPGQRAVDGFPRFGTHLHHPPPDVPADPVIELGGALGETMTLSVAELASLPRREVRADFHCVAGWSATDLVWEGVPFETLYRTRVEPRIAAGTSISHVVFEGLDGFQSIVVLDDVLAEDVLIADRLDGHPLDSDHGAPVRLVSPRQYGFINTKHLCRIEFHTTEPPIPDRWSPLASHPRARVWEEERHRHLSGRVVRPIYRSLIGPIRRLSARGSRERDS</sequence>
<dbReference type="SUPFAM" id="SSF56524">
    <property type="entry name" value="Oxidoreductase molybdopterin-binding domain"/>
    <property type="match status" value="1"/>
</dbReference>
<dbReference type="PANTHER" id="PTHR43032">
    <property type="entry name" value="PROTEIN-METHIONINE-SULFOXIDE REDUCTASE"/>
    <property type="match status" value="1"/>
</dbReference>
<dbReference type="RefSeq" id="WP_163829823.1">
    <property type="nucleotide sequence ID" value="NZ_JAAGUZ010000058.1"/>
</dbReference>
<dbReference type="Proteomes" id="UP000468928">
    <property type="component" value="Unassembled WGS sequence"/>
</dbReference>
<reference evidence="2 3" key="1">
    <citation type="submission" date="2020-01" db="EMBL/GenBank/DDBJ databases">
        <title>Genetics and antimicrobial susceptibilities of Nocardia species isolated from the soil; a comparison with species isolated from humans.</title>
        <authorList>
            <person name="Carrasco G."/>
            <person name="Monzon S."/>
            <person name="Sansegundo M."/>
            <person name="Garcia E."/>
            <person name="Garrido N."/>
            <person name="Medina M.J."/>
            <person name="Villalon P."/>
            <person name="Ramirez-Arocha A.C."/>
            <person name="Jimenez P."/>
            <person name="Cuesta I."/>
            <person name="Valdezate S."/>
        </authorList>
    </citation>
    <scope>NUCLEOTIDE SEQUENCE [LARGE SCALE GENOMIC DNA]</scope>
    <source>
        <strain evidence="2 3">CNM20110639</strain>
    </source>
</reference>
<comment type="caution">
    <text evidence="2">The sequence shown here is derived from an EMBL/GenBank/DDBJ whole genome shotgun (WGS) entry which is preliminary data.</text>
</comment>
<organism evidence="2 3">
    <name type="scientific">Nocardia cyriacigeorgica</name>
    <dbReference type="NCBI Taxonomy" id="135487"/>
    <lineage>
        <taxon>Bacteria</taxon>
        <taxon>Bacillati</taxon>
        <taxon>Actinomycetota</taxon>
        <taxon>Actinomycetes</taxon>
        <taxon>Mycobacteriales</taxon>
        <taxon>Nocardiaceae</taxon>
        <taxon>Nocardia</taxon>
    </lineage>
</organism>
<dbReference type="Gene3D" id="3.90.420.10">
    <property type="entry name" value="Oxidoreductase, molybdopterin-binding domain"/>
    <property type="match status" value="1"/>
</dbReference>
<dbReference type="InterPro" id="IPR036374">
    <property type="entry name" value="OxRdtase_Mopterin-bd_sf"/>
</dbReference>
<feature type="domain" description="Oxidoreductase molybdopterin-binding" evidence="1">
    <location>
        <begin position="30"/>
        <end position="168"/>
    </location>
</feature>
<evidence type="ECO:0000313" key="3">
    <source>
        <dbReference type="Proteomes" id="UP000468928"/>
    </source>
</evidence>
<gene>
    <name evidence="2" type="ORF">GV789_20080</name>
</gene>
<dbReference type="InterPro" id="IPR000572">
    <property type="entry name" value="OxRdtase_Mopterin-bd_dom"/>
</dbReference>
<proteinExistence type="predicted"/>
<name>A0A6P1DD55_9NOCA</name>
<dbReference type="Pfam" id="PF00174">
    <property type="entry name" value="Oxidored_molyb"/>
    <property type="match status" value="1"/>
</dbReference>
<dbReference type="EMBL" id="JAAGUZ010000058">
    <property type="protein sequence ID" value="NEW46730.1"/>
    <property type="molecule type" value="Genomic_DNA"/>
</dbReference>
<evidence type="ECO:0000259" key="1">
    <source>
        <dbReference type="Pfam" id="PF00174"/>
    </source>
</evidence>
<dbReference type="AlphaFoldDB" id="A0A6P1DD55"/>
<accession>A0A6P1DD55</accession>
<evidence type="ECO:0000313" key="2">
    <source>
        <dbReference type="EMBL" id="NEW46730.1"/>
    </source>
</evidence>